<dbReference type="InterPro" id="IPR009056">
    <property type="entry name" value="Cyt_c-like_dom"/>
</dbReference>
<evidence type="ECO:0000313" key="9">
    <source>
        <dbReference type="Proteomes" id="UP000199233"/>
    </source>
</evidence>
<keyword evidence="6" id="KW-0732">Signal</keyword>
<evidence type="ECO:0000256" key="3">
    <source>
        <dbReference type="ARBA" id="ARBA00022723"/>
    </source>
</evidence>
<feature type="domain" description="Cytochrome c" evidence="7">
    <location>
        <begin position="39"/>
        <end position="111"/>
    </location>
</feature>
<keyword evidence="2" id="KW-0349">Heme</keyword>
<dbReference type="PANTHER" id="PTHR40942">
    <property type="match status" value="1"/>
</dbReference>
<protein>
    <submittedName>
        <fullName evidence="8">Cytochrome c5</fullName>
    </submittedName>
</protein>
<feature type="signal peptide" evidence="6">
    <location>
        <begin position="1"/>
        <end position="24"/>
    </location>
</feature>
<keyword evidence="9" id="KW-1185">Reference proteome</keyword>
<dbReference type="InterPro" id="IPR002323">
    <property type="entry name" value="Cyt_CIE"/>
</dbReference>
<dbReference type="SUPFAM" id="SSF46626">
    <property type="entry name" value="Cytochrome c"/>
    <property type="match status" value="1"/>
</dbReference>
<dbReference type="InterPro" id="IPR036909">
    <property type="entry name" value="Cyt_c-like_dom_sf"/>
</dbReference>
<organism evidence="8 9">
    <name type="scientific">Solimonas aquatica</name>
    <dbReference type="NCBI Taxonomy" id="489703"/>
    <lineage>
        <taxon>Bacteria</taxon>
        <taxon>Pseudomonadati</taxon>
        <taxon>Pseudomonadota</taxon>
        <taxon>Gammaproteobacteria</taxon>
        <taxon>Nevskiales</taxon>
        <taxon>Nevskiaceae</taxon>
        <taxon>Solimonas</taxon>
    </lineage>
</organism>
<evidence type="ECO:0000259" key="7">
    <source>
        <dbReference type="Pfam" id="PF13442"/>
    </source>
</evidence>
<dbReference type="PROSITE" id="PS51257">
    <property type="entry name" value="PROKAR_LIPOPROTEIN"/>
    <property type="match status" value="1"/>
</dbReference>
<dbReference type="Gene3D" id="1.10.760.10">
    <property type="entry name" value="Cytochrome c-like domain"/>
    <property type="match status" value="1"/>
</dbReference>
<dbReference type="STRING" id="489703.SAMN04488038_113144"/>
<dbReference type="RefSeq" id="WP_093288730.1">
    <property type="nucleotide sequence ID" value="NZ_FOFS01000013.1"/>
</dbReference>
<evidence type="ECO:0000256" key="4">
    <source>
        <dbReference type="ARBA" id="ARBA00022982"/>
    </source>
</evidence>
<proteinExistence type="predicted"/>
<evidence type="ECO:0000256" key="2">
    <source>
        <dbReference type="ARBA" id="ARBA00022617"/>
    </source>
</evidence>
<dbReference type="PANTHER" id="PTHR40942:SF4">
    <property type="entry name" value="CYTOCHROME C5"/>
    <property type="match status" value="1"/>
</dbReference>
<evidence type="ECO:0000256" key="5">
    <source>
        <dbReference type="ARBA" id="ARBA00023004"/>
    </source>
</evidence>
<accession>A0A1H9KJR9</accession>
<keyword evidence="3" id="KW-0479">Metal-binding</keyword>
<dbReference type="PRINTS" id="PR00607">
    <property type="entry name" value="CYTCHROMECIE"/>
</dbReference>
<dbReference type="GO" id="GO:0009055">
    <property type="term" value="F:electron transfer activity"/>
    <property type="evidence" value="ECO:0007669"/>
    <property type="project" value="InterPro"/>
</dbReference>
<dbReference type="GO" id="GO:0020037">
    <property type="term" value="F:heme binding"/>
    <property type="evidence" value="ECO:0007669"/>
    <property type="project" value="InterPro"/>
</dbReference>
<keyword evidence="1" id="KW-0813">Transport</keyword>
<dbReference type="OrthoDB" id="9814708at2"/>
<dbReference type="Pfam" id="PF13442">
    <property type="entry name" value="Cytochrome_CBB3"/>
    <property type="match status" value="1"/>
</dbReference>
<evidence type="ECO:0000256" key="1">
    <source>
        <dbReference type="ARBA" id="ARBA00022448"/>
    </source>
</evidence>
<name>A0A1H9KJR9_9GAMM</name>
<keyword evidence="5" id="KW-0408">Iron</keyword>
<dbReference type="Proteomes" id="UP000199233">
    <property type="component" value="Unassembled WGS sequence"/>
</dbReference>
<evidence type="ECO:0000313" key="8">
    <source>
        <dbReference type="EMBL" id="SEQ99396.1"/>
    </source>
</evidence>
<keyword evidence="4" id="KW-0249">Electron transport</keyword>
<evidence type="ECO:0000256" key="6">
    <source>
        <dbReference type="SAM" id="SignalP"/>
    </source>
</evidence>
<sequence length="117" mass="11919">MNITAHRLPLVALLFALAACGRSAPPPAAASKASPADPALAALYESSCRDCHTAPGSGAPQAGDAAAWAPRLAQGKDSLLDHTINGYLGMPPMGMCMSCSEDDFASLIAFMSGSELQ</sequence>
<dbReference type="GO" id="GO:0005506">
    <property type="term" value="F:iron ion binding"/>
    <property type="evidence" value="ECO:0007669"/>
    <property type="project" value="InterPro"/>
</dbReference>
<dbReference type="AlphaFoldDB" id="A0A1H9KJR9"/>
<dbReference type="EMBL" id="FOFS01000013">
    <property type="protein sequence ID" value="SEQ99396.1"/>
    <property type="molecule type" value="Genomic_DNA"/>
</dbReference>
<feature type="chain" id="PRO_5011697960" evidence="6">
    <location>
        <begin position="25"/>
        <end position="117"/>
    </location>
</feature>
<reference evidence="8 9" key="1">
    <citation type="submission" date="2016-10" db="EMBL/GenBank/DDBJ databases">
        <authorList>
            <person name="de Groot N.N."/>
        </authorList>
    </citation>
    <scope>NUCLEOTIDE SEQUENCE [LARGE SCALE GENOMIC DNA]</scope>
    <source>
        <strain evidence="8 9">DSM 25927</strain>
    </source>
</reference>
<gene>
    <name evidence="8" type="ORF">SAMN04488038_113144</name>
</gene>